<gene>
    <name evidence="12" type="ORF">SAMN02745166_00519</name>
</gene>
<keyword evidence="4 9" id="KW-0378">Hydrolase</keyword>
<evidence type="ECO:0000259" key="11">
    <source>
        <dbReference type="Pfam" id="PF19310"/>
    </source>
</evidence>
<dbReference type="PANTHER" id="PTHR43660">
    <property type="entry name" value="DIPEPTIDYL CARBOXYPEPTIDASE"/>
    <property type="match status" value="1"/>
</dbReference>
<comment type="cofactor">
    <cofactor evidence="9">
        <name>Zn(2+)</name>
        <dbReference type="ChEBI" id="CHEBI:29105"/>
    </cofactor>
    <text evidence="9">Binds 1 zinc ion.</text>
</comment>
<evidence type="ECO:0000256" key="9">
    <source>
        <dbReference type="RuleBase" id="RU003435"/>
    </source>
</evidence>
<dbReference type="Gene3D" id="1.10.1370.40">
    <property type="match status" value="1"/>
</dbReference>
<dbReference type="InterPro" id="IPR001567">
    <property type="entry name" value="Pept_M3A_M3B_dom"/>
</dbReference>
<keyword evidence="3 9" id="KW-0479">Metal-binding</keyword>
<dbReference type="InterPro" id="IPR045090">
    <property type="entry name" value="Pept_M3A_M3B"/>
</dbReference>
<dbReference type="SUPFAM" id="SSF55486">
    <property type="entry name" value="Metalloproteases ('zincins'), catalytic domain"/>
    <property type="match status" value="1"/>
</dbReference>
<organism evidence="12 13">
    <name type="scientific">Prosthecobacter debontii</name>
    <dbReference type="NCBI Taxonomy" id="48467"/>
    <lineage>
        <taxon>Bacteria</taxon>
        <taxon>Pseudomonadati</taxon>
        <taxon>Verrucomicrobiota</taxon>
        <taxon>Verrucomicrobiia</taxon>
        <taxon>Verrucomicrobiales</taxon>
        <taxon>Verrucomicrobiaceae</taxon>
        <taxon>Prosthecobacter</taxon>
    </lineage>
</organism>
<comment type="similarity">
    <text evidence="1 9">Belongs to the peptidase M3 family.</text>
</comment>
<evidence type="ECO:0000256" key="5">
    <source>
        <dbReference type="ARBA" id="ARBA00022833"/>
    </source>
</evidence>
<dbReference type="GO" id="GO:0004222">
    <property type="term" value="F:metalloendopeptidase activity"/>
    <property type="evidence" value="ECO:0007669"/>
    <property type="project" value="UniProtKB-EC"/>
</dbReference>
<keyword evidence="2 9" id="KW-0645">Protease</keyword>
<accession>A0A1T4WRZ9</accession>
<dbReference type="Pfam" id="PF01432">
    <property type="entry name" value="Peptidase_M3"/>
    <property type="match status" value="1"/>
</dbReference>
<dbReference type="OrthoDB" id="9773538at2"/>
<dbReference type="Gene3D" id="1.10.1370.10">
    <property type="entry name" value="Neurolysin, domain 3"/>
    <property type="match status" value="1"/>
</dbReference>
<dbReference type="EMBL" id="FUYE01000002">
    <property type="protein sequence ID" value="SKA79628.1"/>
    <property type="molecule type" value="Genomic_DNA"/>
</dbReference>
<evidence type="ECO:0000313" key="13">
    <source>
        <dbReference type="Proteomes" id="UP000190774"/>
    </source>
</evidence>
<dbReference type="InterPro" id="IPR034005">
    <property type="entry name" value="M3A_DCP"/>
</dbReference>
<name>A0A1T4WRZ9_9BACT</name>
<dbReference type="Pfam" id="PF19310">
    <property type="entry name" value="TOP_N"/>
    <property type="match status" value="1"/>
</dbReference>
<evidence type="ECO:0000313" key="12">
    <source>
        <dbReference type="EMBL" id="SKA79628.1"/>
    </source>
</evidence>
<keyword evidence="13" id="KW-1185">Reference proteome</keyword>
<comment type="catalytic activity">
    <reaction evidence="7">
        <text>Hydrolysis of oligopeptides, with broad specificity. Gly or Ala commonly occur as P1 or P1' residues, but more distant residues are also important, as is shown by the fact that Z-Gly-Pro-Gly-|-Gly-Pro-Ala is cleaved, but not Z-(Gly)(5).</text>
        <dbReference type="EC" id="3.4.24.70"/>
    </reaction>
</comment>
<evidence type="ECO:0000256" key="2">
    <source>
        <dbReference type="ARBA" id="ARBA00022670"/>
    </source>
</evidence>
<dbReference type="InterPro" id="IPR045666">
    <property type="entry name" value="OpdA_N"/>
</dbReference>
<dbReference type="GO" id="GO:0046872">
    <property type="term" value="F:metal ion binding"/>
    <property type="evidence" value="ECO:0007669"/>
    <property type="project" value="UniProtKB-UniRule"/>
</dbReference>
<evidence type="ECO:0000256" key="7">
    <source>
        <dbReference type="ARBA" id="ARBA00024603"/>
    </source>
</evidence>
<keyword evidence="6 9" id="KW-0482">Metalloprotease</keyword>
<evidence type="ECO:0000256" key="8">
    <source>
        <dbReference type="ARBA" id="ARBA00026100"/>
    </source>
</evidence>
<evidence type="ECO:0000256" key="6">
    <source>
        <dbReference type="ARBA" id="ARBA00023049"/>
    </source>
</evidence>
<dbReference type="InterPro" id="IPR024079">
    <property type="entry name" value="MetalloPept_cat_dom_sf"/>
</dbReference>
<dbReference type="RefSeq" id="WP_078811757.1">
    <property type="nucleotide sequence ID" value="NZ_FUYE01000002.1"/>
</dbReference>
<evidence type="ECO:0000256" key="3">
    <source>
        <dbReference type="ARBA" id="ARBA00022723"/>
    </source>
</evidence>
<dbReference type="AlphaFoldDB" id="A0A1T4WRZ9"/>
<dbReference type="EC" id="3.4.24.70" evidence="8"/>
<dbReference type="Gene3D" id="3.40.390.10">
    <property type="entry name" value="Collagenase (Catalytic Domain)"/>
    <property type="match status" value="1"/>
</dbReference>
<dbReference type="InterPro" id="IPR024077">
    <property type="entry name" value="Neurolysin/TOP_dom2"/>
</dbReference>
<evidence type="ECO:0000259" key="10">
    <source>
        <dbReference type="Pfam" id="PF01432"/>
    </source>
</evidence>
<keyword evidence="5 9" id="KW-0862">Zinc</keyword>
<sequence length="704" mass="79915">MAQPFLTQDFQIRWSSLSPSCIQADIQTALQEADANINRLTEQDRGKMNFDSVVLALDESTRHLNEAWGLVQHLDALCNSPELREAHNAMLPQVSAFFAKIPLNEHLWDLLETYSKTEEARDLPPVKKRALKETMESFIQAGADLPPEKKKRLEELESELSQATQKYSENVLDSTNKWELIITDVARLKGMPPSAIEAARAEAIAKGLGSPEEPQYRITLKAPSMIPVMEYAEDESLRKAVWEGSTNIGRGGEHDNTDLVWKILRLRHEKAQIMGKTNFADHVLQQRMAKTGQSALNFIENLHHKVKAAFDRETIQLQEYRADAVGQATDLLQPWEVAFWSEKQRKAEYDFDEEELRPYFPLDKVLGGMFRLAEIVFDLRIVGRDVVYYGSGETGTASTQPGELGPVEVWHPDVKFYEVRNEKGVHIGSFYADWHPRDSKRGGAWMNYLKGGVPPSGDRDRRLHLGLICGNMTPPVDGKPALLTHDEVCTVFHEFGHLLHQLCGNVEIPSLNGVNVYWDFVELPSQLMENFCWERESLDLFARHHETNEPIPAKLFKKVIAAKNYRSASDIMRQLSFGKLDLELHMHHATDEGADLDQLSRQLLKPYLMPLKTENPSMARRFGHLFSSPVGYASGYYSYKWAEVLDADAFTRFQTEGVLNPKVGRDYRDKILSKGNSEDPAKLFKDFMGRDPEPVALLIRAGLA</sequence>
<feature type="domain" description="Peptidase M3A/M3B catalytic" evidence="10">
    <location>
        <begin position="228"/>
        <end position="699"/>
    </location>
</feature>
<protein>
    <recommendedName>
        <fullName evidence="8">oligopeptidase A</fullName>
        <ecNumber evidence="8">3.4.24.70</ecNumber>
    </recommendedName>
</protein>
<dbReference type="PANTHER" id="PTHR43660:SF1">
    <property type="entry name" value="DIPEPTIDYL CARBOXYPEPTIDASE"/>
    <property type="match status" value="1"/>
</dbReference>
<proteinExistence type="inferred from homology"/>
<evidence type="ECO:0000256" key="1">
    <source>
        <dbReference type="ARBA" id="ARBA00006040"/>
    </source>
</evidence>
<dbReference type="Proteomes" id="UP000190774">
    <property type="component" value="Unassembled WGS sequence"/>
</dbReference>
<dbReference type="GO" id="GO:0006508">
    <property type="term" value="P:proteolysis"/>
    <property type="evidence" value="ECO:0007669"/>
    <property type="project" value="UniProtKB-KW"/>
</dbReference>
<dbReference type="CDD" id="cd06456">
    <property type="entry name" value="M3A_DCP"/>
    <property type="match status" value="1"/>
</dbReference>
<reference evidence="13" key="1">
    <citation type="submission" date="2017-02" db="EMBL/GenBank/DDBJ databases">
        <authorList>
            <person name="Varghese N."/>
            <person name="Submissions S."/>
        </authorList>
    </citation>
    <scope>NUCLEOTIDE SEQUENCE [LARGE SCALE GENOMIC DNA]</scope>
    <source>
        <strain evidence="13">ATCC 700200</strain>
    </source>
</reference>
<feature type="domain" description="Oligopeptidase A N-terminal" evidence="11">
    <location>
        <begin position="27"/>
        <end position="149"/>
    </location>
</feature>
<evidence type="ECO:0000256" key="4">
    <source>
        <dbReference type="ARBA" id="ARBA00022801"/>
    </source>
</evidence>